<dbReference type="Proteomes" id="UP000238348">
    <property type="component" value="Chromosome"/>
</dbReference>
<dbReference type="EMBL" id="CP012673">
    <property type="protein sequence ID" value="AUX38657.1"/>
    <property type="molecule type" value="Genomic_DNA"/>
</dbReference>
<sequence length="324" mass="35571">MHAEPLTAAKLFERYFAPHYPADALADLASARAKDANPAGNPSILAQIEHAAAVFARLAPEAFGLPDLELDLSDASVHRLGAALTRERRDAWLAPGAGATGASPEQGAGAPPMLVTLVTHGALYVGACVVKNHGGKWQVRRPLWESLVRLESMAGTGDLAIFQWWLKALGDEEIGRGRLADRYRTHVEVPTFDAARLPVIAPDDRRIPRLAKVRYDTLYKHLRAHLPELKTVGEDFPSPERFEEMAFKSMEFVLLGGGRMLLLHGATAEGVHLFWLDARGFVKSAYYPADSFPAHVVQVDGQKIRVIVPVRGETQAHEMLWWGA</sequence>
<dbReference type="RefSeq" id="WP_104976750.1">
    <property type="nucleotide sequence ID" value="NZ_CP012673.1"/>
</dbReference>
<dbReference type="OrthoDB" id="5499575at2"/>
<accession>A0A2L0EH94</accession>
<gene>
    <name evidence="1" type="ORF">SOCE26_000350</name>
</gene>
<name>A0A2L0EH94_SORCE</name>
<evidence type="ECO:0000313" key="2">
    <source>
        <dbReference type="Proteomes" id="UP000238348"/>
    </source>
</evidence>
<dbReference type="AlphaFoldDB" id="A0A2L0EH94"/>
<protein>
    <submittedName>
        <fullName evidence="1">Uncharacterized protein</fullName>
    </submittedName>
</protein>
<proteinExistence type="predicted"/>
<reference evidence="1 2" key="1">
    <citation type="submission" date="2015-09" db="EMBL/GenBank/DDBJ databases">
        <title>Sorangium comparison.</title>
        <authorList>
            <person name="Zaburannyi N."/>
            <person name="Bunk B."/>
            <person name="Overmann J."/>
            <person name="Mueller R."/>
        </authorList>
    </citation>
    <scope>NUCLEOTIDE SEQUENCE [LARGE SCALE GENOMIC DNA]</scope>
    <source>
        <strain evidence="1 2">So ce26</strain>
    </source>
</reference>
<evidence type="ECO:0000313" key="1">
    <source>
        <dbReference type="EMBL" id="AUX38657.1"/>
    </source>
</evidence>
<organism evidence="1 2">
    <name type="scientific">Sorangium cellulosum</name>
    <name type="common">Polyangium cellulosum</name>
    <dbReference type="NCBI Taxonomy" id="56"/>
    <lineage>
        <taxon>Bacteria</taxon>
        <taxon>Pseudomonadati</taxon>
        <taxon>Myxococcota</taxon>
        <taxon>Polyangia</taxon>
        <taxon>Polyangiales</taxon>
        <taxon>Polyangiaceae</taxon>
        <taxon>Sorangium</taxon>
    </lineage>
</organism>